<protein>
    <recommendedName>
        <fullName evidence="2">HD domain-containing protein</fullName>
    </recommendedName>
</protein>
<dbReference type="AlphaFoldDB" id="A0A3B0RST3"/>
<organism evidence="1">
    <name type="scientific">hydrothermal vent metagenome</name>
    <dbReference type="NCBI Taxonomy" id="652676"/>
    <lineage>
        <taxon>unclassified sequences</taxon>
        <taxon>metagenomes</taxon>
        <taxon>ecological metagenomes</taxon>
    </lineage>
</organism>
<proteinExistence type="predicted"/>
<dbReference type="SUPFAM" id="SSF109604">
    <property type="entry name" value="HD-domain/PDEase-like"/>
    <property type="match status" value="1"/>
</dbReference>
<evidence type="ECO:0008006" key="2">
    <source>
        <dbReference type="Google" id="ProtNLM"/>
    </source>
</evidence>
<gene>
    <name evidence="1" type="ORF">MNBD_ACTINO02-285</name>
</gene>
<sequence length="158" mass="18017">MSSPAHLVRRFFAHVRAHDLDGREREWVLALIRPGETELFWRQSTGDQRHAVDTARKVADLLPDNRTAQRAALWHDVGKVESELGAFARAFATVARSLRVPRWQRWRDYDDHGPLGAARLETLGCEPLVVAFARHHPQGPPPEYDADVWQVLLNADDD</sequence>
<reference evidence="1" key="1">
    <citation type="submission" date="2018-06" db="EMBL/GenBank/DDBJ databases">
        <authorList>
            <person name="Zhirakovskaya E."/>
        </authorList>
    </citation>
    <scope>NUCLEOTIDE SEQUENCE</scope>
</reference>
<evidence type="ECO:0000313" key="1">
    <source>
        <dbReference type="EMBL" id="VAV94271.1"/>
    </source>
</evidence>
<name>A0A3B0RST3_9ZZZZ</name>
<accession>A0A3B0RST3</accession>
<dbReference type="Gene3D" id="1.10.3210.10">
    <property type="entry name" value="Hypothetical protein af1432"/>
    <property type="match status" value="1"/>
</dbReference>
<dbReference type="EMBL" id="UOEK01000055">
    <property type="protein sequence ID" value="VAV94271.1"/>
    <property type="molecule type" value="Genomic_DNA"/>
</dbReference>